<keyword evidence="5 6" id="KW-0472">Membrane</keyword>
<evidence type="ECO:0000256" key="6">
    <source>
        <dbReference type="RuleBase" id="RU369037"/>
    </source>
</evidence>
<evidence type="ECO:0000256" key="2">
    <source>
        <dbReference type="ARBA" id="ARBA00022475"/>
    </source>
</evidence>
<protein>
    <recommendedName>
        <fullName evidence="6">Copper resistance protein D</fullName>
    </recommendedName>
</protein>
<dbReference type="EMBL" id="VNFH01000006">
    <property type="protein sequence ID" value="TVU70057.1"/>
    <property type="molecule type" value="Genomic_DNA"/>
</dbReference>
<feature type="transmembrane region" description="Helical" evidence="6">
    <location>
        <begin position="156"/>
        <end position="179"/>
    </location>
</feature>
<evidence type="ECO:0000256" key="3">
    <source>
        <dbReference type="ARBA" id="ARBA00022692"/>
    </source>
</evidence>
<dbReference type="GO" id="GO:0046688">
    <property type="term" value="P:response to copper ion"/>
    <property type="evidence" value="ECO:0007669"/>
    <property type="project" value="UniProtKB-UniRule"/>
</dbReference>
<sequence>MDIDPTSALTISRFVFDGAALFLWGVTSYLLILKSSGLRHRLVSHCDWTLRVALGLILLATLGQLPLHTAILGSGWPDALSTSLLWLVATQTTIGLAWTCKVIITLACLMALLVSPGRRLEIIAISSMVLLASLTISGHSAMHTGELKWLHRANQWVHLLAGGFWLGALFPLITALSLLRHPRWHDAVMSALIRFSRVGHVAVALVILSGALNTWLIVGAFPMNWSHEYQCLLSLKAILVLAMVSIALFNRYHLAPKVSHEPHAGVMLSRLSWLEIVLATLVIALVARFAMLNPH</sequence>
<comment type="function">
    <text evidence="6">Involved in copper resistance.</text>
</comment>
<proteinExistence type="inferred from homology"/>
<keyword evidence="6" id="KW-0186">Copper</keyword>
<comment type="similarity">
    <text evidence="6">Belongs to the CopD family.</text>
</comment>
<dbReference type="GO" id="GO:0006825">
    <property type="term" value="P:copper ion transport"/>
    <property type="evidence" value="ECO:0007669"/>
    <property type="project" value="InterPro"/>
</dbReference>
<comment type="subcellular location">
    <subcellularLocation>
        <location evidence="6">Cell inner membrane</location>
        <topology evidence="6">Multi-pass membrane protein</topology>
    </subcellularLocation>
    <subcellularLocation>
        <location evidence="1">Cell membrane</location>
        <topology evidence="1">Multi-pass membrane protein</topology>
    </subcellularLocation>
</comment>
<keyword evidence="2 6" id="KW-1003">Cell membrane</keyword>
<keyword evidence="4 6" id="KW-1133">Transmembrane helix</keyword>
<evidence type="ECO:0000256" key="1">
    <source>
        <dbReference type="ARBA" id="ARBA00004651"/>
    </source>
</evidence>
<feature type="transmembrane region" description="Helical" evidence="6">
    <location>
        <begin position="84"/>
        <end position="113"/>
    </location>
</feature>
<dbReference type="NCBIfam" id="NF033808">
    <property type="entry name" value="copper_CopD"/>
    <property type="match status" value="1"/>
</dbReference>
<feature type="transmembrane region" description="Helical" evidence="6">
    <location>
        <begin position="14"/>
        <end position="32"/>
    </location>
</feature>
<reference evidence="8 9" key="1">
    <citation type="submission" date="2019-07" db="EMBL/GenBank/DDBJ databases">
        <title>Diversity of Bacteria from Kongsfjorden, Arctic.</title>
        <authorList>
            <person name="Yu Y."/>
        </authorList>
    </citation>
    <scope>NUCLEOTIDE SEQUENCE [LARGE SCALE GENOMIC DNA]</scope>
    <source>
        <strain evidence="8 9">SM1923</strain>
    </source>
</reference>
<dbReference type="Pfam" id="PF05425">
    <property type="entry name" value="CopD"/>
    <property type="match status" value="1"/>
</dbReference>
<dbReference type="AlphaFoldDB" id="A0A558HLP5"/>
<evidence type="ECO:0000313" key="9">
    <source>
        <dbReference type="Proteomes" id="UP000319941"/>
    </source>
</evidence>
<feature type="domain" description="Copper resistance protein D" evidence="7">
    <location>
        <begin position="191"/>
        <end position="287"/>
    </location>
</feature>
<name>A0A558HLP5_9GAMM</name>
<dbReference type="GO" id="GO:0005886">
    <property type="term" value="C:plasma membrane"/>
    <property type="evidence" value="ECO:0007669"/>
    <property type="project" value="UniProtKB-SubCell"/>
</dbReference>
<dbReference type="PANTHER" id="PTHR34820:SF4">
    <property type="entry name" value="INNER MEMBRANE PROTEIN YEBZ"/>
    <property type="match status" value="1"/>
</dbReference>
<feature type="transmembrane region" description="Helical" evidence="6">
    <location>
        <begin position="271"/>
        <end position="291"/>
    </location>
</feature>
<feature type="transmembrane region" description="Helical" evidence="6">
    <location>
        <begin position="233"/>
        <end position="250"/>
    </location>
</feature>
<evidence type="ECO:0000259" key="7">
    <source>
        <dbReference type="Pfam" id="PF05425"/>
    </source>
</evidence>
<keyword evidence="3 6" id="KW-0812">Transmembrane</keyword>
<comment type="caution">
    <text evidence="8">The sequence shown here is derived from an EMBL/GenBank/DDBJ whole genome shotgun (WGS) entry which is preliminary data.</text>
</comment>
<evidence type="ECO:0000256" key="4">
    <source>
        <dbReference type="ARBA" id="ARBA00022989"/>
    </source>
</evidence>
<dbReference type="STRING" id="553385.GCA_000591415_00673"/>
<keyword evidence="6" id="KW-0997">Cell inner membrane</keyword>
<dbReference type="InterPro" id="IPR032694">
    <property type="entry name" value="CopC/D"/>
</dbReference>
<evidence type="ECO:0000256" key="5">
    <source>
        <dbReference type="ARBA" id="ARBA00023136"/>
    </source>
</evidence>
<dbReference type="Proteomes" id="UP000319941">
    <property type="component" value="Unassembled WGS sequence"/>
</dbReference>
<gene>
    <name evidence="8" type="primary">copD</name>
    <name evidence="8" type="ORF">FQP86_09605</name>
</gene>
<feature type="transmembrane region" description="Helical" evidence="6">
    <location>
        <begin position="120"/>
        <end position="136"/>
    </location>
</feature>
<dbReference type="InterPro" id="IPR047689">
    <property type="entry name" value="CopD"/>
</dbReference>
<organism evidence="8 9">
    <name type="scientific">Cobetia crustatorum</name>
    <dbReference type="NCBI Taxonomy" id="553385"/>
    <lineage>
        <taxon>Bacteria</taxon>
        <taxon>Pseudomonadati</taxon>
        <taxon>Pseudomonadota</taxon>
        <taxon>Gammaproteobacteria</taxon>
        <taxon>Oceanospirillales</taxon>
        <taxon>Halomonadaceae</taxon>
        <taxon>Cobetia</taxon>
    </lineage>
</organism>
<feature type="transmembrane region" description="Helical" evidence="6">
    <location>
        <begin position="52"/>
        <end position="72"/>
    </location>
</feature>
<dbReference type="OrthoDB" id="7032707at2"/>
<feature type="transmembrane region" description="Helical" evidence="6">
    <location>
        <begin position="200"/>
        <end position="221"/>
    </location>
</feature>
<keyword evidence="9" id="KW-1185">Reference proteome</keyword>
<accession>A0A558HLP5</accession>
<dbReference type="PANTHER" id="PTHR34820">
    <property type="entry name" value="INNER MEMBRANE PROTEIN YEBZ"/>
    <property type="match status" value="1"/>
</dbReference>
<dbReference type="InterPro" id="IPR008457">
    <property type="entry name" value="Cu-R_CopD_dom"/>
</dbReference>
<evidence type="ECO:0000313" key="8">
    <source>
        <dbReference type="EMBL" id="TVU70057.1"/>
    </source>
</evidence>
<dbReference type="RefSeq" id="WP_144727532.1">
    <property type="nucleotide sequence ID" value="NZ_CAWOWR010000116.1"/>
</dbReference>